<proteinExistence type="predicted"/>
<dbReference type="KEGG" id="mseb:RE474_00380"/>
<dbReference type="AlphaFoldDB" id="A0AA51UKF0"/>
<evidence type="ECO:0000313" key="1">
    <source>
        <dbReference type="EMBL" id="WMW25208.1"/>
    </source>
</evidence>
<keyword evidence="2" id="KW-1185">Reference proteome</keyword>
<accession>A0AA51UKF0</accession>
<sequence>MHIIINAASNVQRMVIAEDVILNDTMQENCNEEKKKTFDNIKTMN</sequence>
<organism evidence="1 2">
    <name type="scientific">Methanolobus sediminis</name>
    <dbReference type="NCBI Taxonomy" id="3072978"/>
    <lineage>
        <taxon>Archaea</taxon>
        <taxon>Methanobacteriati</taxon>
        <taxon>Methanobacteriota</taxon>
        <taxon>Stenosarchaea group</taxon>
        <taxon>Methanomicrobia</taxon>
        <taxon>Methanosarcinales</taxon>
        <taxon>Methanosarcinaceae</taxon>
        <taxon>Methanolobus</taxon>
    </lineage>
</organism>
<dbReference type="Proteomes" id="UP001182908">
    <property type="component" value="Chromosome"/>
</dbReference>
<protein>
    <submittedName>
        <fullName evidence="1">Uncharacterized protein</fullName>
    </submittedName>
</protein>
<evidence type="ECO:0000313" key="2">
    <source>
        <dbReference type="Proteomes" id="UP001182908"/>
    </source>
</evidence>
<dbReference type="GeneID" id="84231127"/>
<reference evidence="1 2" key="1">
    <citation type="submission" date="2023-08" db="EMBL/GenBank/DDBJ databases">
        <title>Methanolobus mangrovi sp. nov. and Methanolobus sediminis sp. nov, two novel methylotrophic methanogens isolated from mangrove sediments in China.</title>
        <authorList>
            <person name="Zhou J."/>
        </authorList>
    </citation>
    <scope>NUCLEOTIDE SEQUENCE [LARGE SCALE GENOMIC DNA]</scope>
    <source>
        <strain evidence="1 2">FTZ6</strain>
    </source>
</reference>
<gene>
    <name evidence="1" type="ORF">RE474_00380</name>
</gene>
<dbReference type="EMBL" id="CP133592">
    <property type="protein sequence ID" value="WMW25208.1"/>
    <property type="molecule type" value="Genomic_DNA"/>
</dbReference>
<dbReference type="RefSeq" id="WP_309311015.1">
    <property type="nucleotide sequence ID" value="NZ_CP133592.1"/>
</dbReference>
<name>A0AA51UKF0_9EURY</name>